<dbReference type="PROSITE" id="PS51257">
    <property type="entry name" value="PROKAR_LIPOPROTEIN"/>
    <property type="match status" value="1"/>
</dbReference>
<comment type="caution">
    <text evidence="2">The sequence shown here is derived from an EMBL/GenBank/DDBJ whole genome shotgun (WGS) entry which is preliminary data.</text>
</comment>
<evidence type="ECO:0000256" key="1">
    <source>
        <dbReference type="SAM" id="MobiDB-lite"/>
    </source>
</evidence>
<evidence type="ECO:0008006" key="4">
    <source>
        <dbReference type="Google" id="ProtNLM"/>
    </source>
</evidence>
<evidence type="ECO:0000313" key="2">
    <source>
        <dbReference type="EMBL" id="MEN7550885.1"/>
    </source>
</evidence>
<evidence type="ECO:0000313" key="3">
    <source>
        <dbReference type="Proteomes" id="UP001403385"/>
    </source>
</evidence>
<sequence length="243" mass="27820">MHNTTVKQLSLVLCLLLLGACGGKEFIKSPIDTLVRNMDKEKNFTIILYDMDVEGIFFKDYKHKYKLIKEKEDGTPYEETTDWFEVDEALFNQHQNDMGMEIVSKVDGKVIKQTAPPGYSRYVGNEKYGQWATNSSGNSFWQFYGQYAFISNMTGLMAGPVYRTSYLDYRYNYHNLGRRPYYGRTTSSGLPQYGSRSSVVAKQNPNSSFKNRVQRRVSRSSRSGSRYSSGSSTRSRSFSRGGK</sequence>
<feature type="compositionally biased region" description="Low complexity" evidence="1">
    <location>
        <begin position="220"/>
        <end position="243"/>
    </location>
</feature>
<dbReference type="EMBL" id="JBDKWZ010000017">
    <property type="protein sequence ID" value="MEN7550885.1"/>
    <property type="molecule type" value="Genomic_DNA"/>
</dbReference>
<feature type="region of interest" description="Disordered" evidence="1">
    <location>
        <begin position="193"/>
        <end position="243"/>
    </location>
</feature>
<keyword evidence="3" id="KW-1185">Reference proteome</keyword>
<dbReference type="RefSeq" id="WP_346823665.1">
    <property type="nucleotide sequence ID" value="NZ_JBDKWZ010000017.1"/>
</dbReference>
<accession>A0AAW9S6R7</accession>
<reference evidence="2 3" key="1">
    <citation type="submission" date="2024-04" db="EMBL/GenBank/DDBJ databases">
        <title>Novel genus in family Flammeovirgaceae.</title>
        <authorList>
            <person name="Nguyen T.H."/>
            <person name="Vuong T.Q."/>
            <person name="Le H."/>
            <person name="Kim S.-G."/>
        </authorList>
    </citation>
    <scope>NUCLEOTIDE SEQUENCE [LARGE SCALE GENOMIC DNA]</scope>
    <source>
        <strain evidence="2 3">JCM 23209</strain>
    </source>
</reference>
<dbReference type="AlphaFoldDB" id="A0AAW9S6R7"/>
<feature type="compositionally biased region" description="Polar residues" evidence="1">
    <location>
        <begin position="193"/>
        <end position="211"/>
    </location>
</feature>
<dbReference type="Proteomes" id="UP001403385">
    <property type="component" value="Unassembled WGS sequence"/>
</dbReference>
<proteinExistence type="predicted"/>
<protein>
    <recommendedName>
        <fullName evidence="4">Lipoprotein</fullName>
    </recommendedName>
</protein>
<organism evidence="2 3">
    <name type="scientific">Rapidithrix thailandica</name>
    <dbReference type="NCBI Taxonomy" id="413964"/>
    <lineage>
        <taxon>Bacteria</taxon>
        <taxon>Pseudomonadati</taxon>
        <taxon>Bacteroidota</taxon>
        <taxon>Cytophagia</taxon>
        <taxon>Cytophagales</taxon>
        <taxon>Flammeovirgaceae</taxon>
        <taxon>Rapidithrix</taxon>
    </lineage>
</organism>
<gene>
    <name evidence="2" type="ORF">AAG747_23395</name>
</gene>
<name>A0AAW9S6R7_9BACT</name>